<sequence>MQKSGFSLCSCAGRSPHGARRNVFAGLVLLHLASARGAARPARGAAC</sequence>
<dbReference type="Proteomes" id="UP000265520">
    <property type="component" value="Unassembled WGS sequence"/>
</dbReference>
<comment type="caution">
    <text evidence="1">The sequence shown here is derived from an EMBL/GenBank/DDBJ whole genome shotgun (WGS) entry which is preliminary data.</text>
</comment>
<reference evidence="1 2" key="1">
    <citation type="journal article" date="2018" name="Front. Plant Sci.">
        <title>Red Clover (Trifolium pratense) and Zigzag Clover (T. medium) - A Picture of Genomic Similarities and Differences.</title>
        <authorList>
            <person name="Dluhosova J."/>
            <person name="Istvanek J."/>
            <person name="Nedelnik J."/>
            <person name="Repkova J."/>
        </authorList>
    </citation>
    <scope>NUCLEOTIDE SEQUENCE [LARGE SCALE GENOMIC DNA]</scope>
    <source>
        <strain evidence="2">cv. 10/8</strain>
        <tissue evidence="1">Leaf</tissue>
    </source>
</reference>
<protein>
    <submittedName>
        <fullName evidence="1">Uncharacterized protein</fullName>
    </submittedName>
</protein>
<name>A0A392TUX9_9FABA</name>
<keyword evidence="2" id="KW-1185">Reference proteome</keyword>
<evidence type="ECO:0000313" key="2">
    <source>
        <dbReference type="Proteomes" id="UP000265520"/>
    </source>
</evidence>
<feature type="non-terminal residue" evidence="1">
    <location>
        <position position="47"/>
    </location>
</feature>
<dbReference type="AlphaFoldDB" id="A0A392TUX9"/>
<proteinExistence type="predicted"/>
<organism evidence="1 2">
    <name type="scientific">Trifolium medium</name>
    <dbReference type="NCBI Taxonomy" id="97028"/>
    <lineage>
        <taxon>Eukaryota</taxon>
        <taxon>Viridiplantae</taxon>
        <taxon>Streptophyta</taxon>
        <taxon>Embryophyta</taxon>
        <taxon>Tracheophyta</taxon>
        <taxon>Spermatophyta</taxon>
        <taxon>Magnoliopsida</taxon>
        <taxon>eudicotyledons</taxon>
        <taxon>Gunneridae</taxon>
        <taxon>Pentapetalae</taxon>
        <taxon>rosids</taxon>
        <taxon>fabids</taxon>
        <taxon>Fabales</taxon>
        <taxon>Fabaceae</taxon>
        <taxon>Papilionoideae</taxon>
        <taxon>50 kb inversion clade</taxon>
        <taxon>NPAAA clade</taxon>
        <taxon>Hologalegina</taxon>
        <taxon>IRL clade</taxon>
        <taxon>Trifolieae</taxon>
        <taxon>Trifolium</taxon>
    </lineage>
</organism>
<dbReference type="EMBL" id="LXQA010649201">
    <property type="protein sequence ID" value="MCI64090.1"/>
    <property type="molecule type" value="Genomic_DNA"/>
</dbReference>
<evidence type="ECO:0000313" key="1">
    <source>
        <dbReference type="EMBL" id="MCI64090.1"/>
    </source>
</evidence>
<accession>A0A392TUX9</accession>